<dbReference type="Pfam" id="PF17957">
    <property type="entry name" value="Big_7"/>
    <property type="match status" value="2"/>
</dbReference>
<feature type="transmembrane region" description="Helical" evidence="1">
    <location>
        <begin position="6"/>
        <end position="24"/>
    </location>
</feature>
<sequence>MNTARIIVISLVGLLVGILIGFGFRGSLADMLNLNASSISRPSDDSKSVFNALGVLQSKTSGAQSFIIPGIVPTYSASNSLTSVNVYNLAVLPNADWQTCLTTAKPGQQACFIERIKANNLPSIYPNNGTVGDTTRPAVSITSPVANATVSGAVELTATATHDVGISSVKFSREDGTVLADLKTSPYTFSWNTLLVANGAYTIYARAGSSSGTSDFKSVSVTVTNPIEISITAPVNNATVTGNVAVAVTVNTYVGVKKVELYVDDVLTKTSTKSPFAITWDTSKVAAGSHKLVAKAYDGAKNIGTSATITVTK</sequence>
<dbReference type="Proteomes" id="UP000034487">
    <property type="component" value="Unassembled WGS sequence"/>
</dbReference>
<dbReference type="InterPro" id="IPR013783">
    <property type="entry name" value="Ig-like_fold"/>
</dbReference>
<gene>
    <name evidence="2" type="ORF">UX60_C0032G0011</name>
</gene>
<proteinExistence type="predicted"/>
<keyword evidence="1" id="KW-1133">Transmembrane helix</keyword>
<evidence type="ECO:0000313" key="2">
    <source>
        <dbReference type="EMBL" id="KKU43221.1"/>
    </source>
</evidence>
<reference evidence="2 3" key="1">
    <citation type="journal article" date="2015" name="Nature">
        <title>rRNA introns, odd ribosomes, and small enigmatic genomes across a large radiation of phyla.</title>
        <authorList>
            <person name="Brown C.T."/>
            <person name="Hug L.A."/>
            <person name="Thomas B.C."/>
            <person name="Sharon I."/>
            <person name="Castelle C.J."/>
            <person name="Singh A."/>
            <person name="Wilkins M.J."/>
            <person name="Williams K.H."/>
            <person name="Banfield J.F."/>
        </authorList>
    </citation>
    <scope>NUCLEOTIDE SEQUENCE [LARGE SCALE GENOMIC DNA]</scope>
</reference>
<organism evidence="2 3">
    <name type="scientific">Berkelbacteria bacterium GW2011_GWA2_46_7</name>
    <dbReference type="NCBI Taxonomy" id="1618335"/>
    <lineage>
        <taxon>Bacteria</taxon>
        <taxon>Candidatus Berkelbacteria</taxon>
    </lineage>
</organism>
<dbReference type="EMBL" id="LCMV01000032">
    <property type="protein sequence ID" value="KKU43221.1"/>
    <property type="molecule type" value="Genomic_DNA"/>
</dbReference>
<protein>
    <submittedName>
        <fullName evidence="2">Fibronectin, type III domain protein</fullName>
    </submittedName>
</protein>
<keyword evidence="1" id="KW-0812">Transmembrane</keyword>
<comment type="caution">
    <text evidence="2">The sequence shown here is derived from an EMBL/GenBank/DDBJ whole genome shotgun (WGS) entry which is preliminary data.</text>
</comment>
<name>A0A0G1QDZ1_9BACT</name>
<evidence type="ECO:0000313" key="3">
    <source>
        <dbReference type="Proteomes" id="UP000034487"/>
    </source>
</evidence>
<dbReference type="Gene3D" id="2.60.40.10">
    <property type="entry name" value="Immunoglobulins"/>
    <property type="match status" value="2"/>
</dbReference>
<evidence type="ECO:0000256" key="1">
    <source>
        <dbReference type="SAM" id="Phobius"/>
    </source>
</evidence>
<dbReference type="AlphaFoldDB" id="A0A0G1QDZ1"/>
<accession>A0A0G1QDZ1</accession>
<keyword evidence="1" id="KW-0472">Membrane</keyword>